<evidence type="ECO:0000313" key="5">
    <source>
        <dbReference type="EMBL" id="EDQ92445.1"/>
    </source>
</evidence>
<dbReference type="Pfam" id="PF16158">
    <property type="entry name" value="N_BRCA1_IG"/>
    <property type="match status" value="2"/>
</dbReference>
<dbReference type="SMART" id="SM00165">
    <property type="entry name" value="UBA"/>
    <property type="match status" value="1"/>
</dbReference>
<dbReference type="GO" id="GO:0005776">
    <property type="term" value="C:autophagosome"/>
    <property type="evidence" value="ECO:0007669"/>
    <property type="project" value="UniProtKB-SubCell"/>
</dbReference>
<protein>
    <recommendedName>
        <fullName evidence="4">UBA domain-containing protein</fullName>
    </recommendedName>
</protein>
<feature type="domain" description="UBA" evidence="4">
    <location>
        <begin position="890"/>
        <end position="931"/>
    </location>
</feature>
<organism evidence="5 6">
    <name type="scientific">Monosiga brevicollis</name>
    <name type="common">Choanoflagellate</name>
    <dbReference type="NCBI Taxonomy" id="81824"/>
    <lineage>
        <taxon>Eukaryota</taxon>
        <taxon>Choanoflagellata</taxon>
        <taxon>Craspedida</taxon>
        <taxon>Salpingoecidae</taxon>
        <taxon>Monosiga</taxon>
    </lineage>
</organism>
<dbReference type="EMBL" id="CH991543">
    <property type="protein sequence ID" value="EDQ92445.1"/>
    <property type="molecule type" value="Genomic_DNA"/>
</dbReference>
<dbReference type="RefSeq" id="XP_001742207.1">
    <property type="nucleotide sequence ID" value="XM_001742155.1"/>
</dbReference>
<dbReference type="InterPro" id="IPR000270">
    <property type="entry name" value="PB1_dom"/>
</dbReference>
<feature type="region of interest" description="Disordered" evidence="3">
    <location>
        <begin position="223"/>
        <end position="300"/>
    </location>
</feature>
<feature type="compositionally biased region" description="Low complexity" evidence="3">
    <location>
        <begin position="267"/>
        <end position="296"/>
    </location>
</feature>
<evidence type="ECO:0000256" key="2">
    <source>
        <dbReference type="ARBA" id="ARBA00023329"/>
    </source>
</evidence>
<evidence type="ECO:0000256" key="1">
    <source>
        <dbReference type="ARBA" id="ARBA00004419"/>
    </source>
</evidence>
<feature type="compositionally biased region" description="Polar residues" evidence="3">
    <location>
        <begin position="234"/>
        <end position="256"/>
    </location>
</feature>
<evidence type="ECO:0000256" key="3">
    <source>
        <dbReference type="SAM" id="MobiDB-lite"/>
    </source>
</evidence>
<dbReference type="PROSITE" id="PS50030">
    <property type="entry name" value="UBA"/>
    <property type="match status" value="1"/>
</dbReference>
<dbReference type="Gene3D" id="3.10.20.90">
    <property type="entry name" value="Phosphatidylinositol 3-kinase Catalytic Subunit, Chain A, domain 1"/>
    <property type="match status" value="1"/>
</dbReference>
<dbReference type="InterPro" id="IPR032350">
    <property type="entry name" value="Nbr1_FW"/>
</dbReference>
<gene>
    <name evidence="5" type="ORF">MONBRDRAFT_35516</name>
</gene>
<feature type="region of interest" description="Disordered" evidence="3">
    <location>
        <begin position="857"/>
        <end position="882"/>
    </location>
</feature>
<dbReference type="InterPro" id="IPR013783">
    <property type="entry name" value="Ig-like_fold"/>
</dbReference>
<comment type="subcellular location">
    <subcellularLocation>
        <location evidence="1">Cytoplasmic vesicle</location>
        <location evidence="1">Autophagosome</location>
    </subcellularLocation>
</comment>
<dbReference type="Gene3D" id="2.60.40.10">
    <property type="entry name" value="Immunoglobulins"/>
    <property type="match status" value="2"/>
</dbReference>
<name>A9UPL7_MONBE</name>
<dbReference type="AlphaFoldDB" id="A9UPL7"/>
<dbReference type="SUPFAM" id="SSF54277">
    <property type="entry name" value="CAD &amp; PB1 domains"/>
    <property type="match status" value="1"/>
</dbReference>
<feature type="compositionally biased region" description="Polar residues" evidence="3">
    <location>
        <begin position="667"/>
        <end position="678"/>
    </location>
</feature>
<reference evidence="5 6" key="1">
    <citation type="journal article" date="2008" name="Nature">
        <title>The genome of the choanoflagellate Monosiga brevicollis and the origin of metazoans.</title>
        <authorList>
            <consortium name="JGI Sequencing"/>
            <person name="King N."/>
            <person name="Westbrook M.J."/>
            <person name="Young S.L."/>
            <person name="Kuo A."/>
            <person name="Abedin M."/>
            <person name="Chapman J."/>
            <person name="Fairclough S."/>
            <person name="Hellsten U."/>
            <person name="Isogai Y."/>
            <person name="Letunic I."/>
            <person name="Marr M."/>
            <person name="Pincus D."/>
            <person name="Putnam N."/>
            <person name="Rokas A."/>
            <person name="Wright K.J."/>
            <person name="Zuzow R."/>
            <person name="Dirks W."/>
            <person name="Good M."/>
            <person name="Goodstein D."/>
            <person name="Lemons D."/>
            <person name="Li W."/>
            <person name="Lyons J.B."/>
            <person name="Morris A."/>
            <person name="Nichols S."/>
            <person name="Richter D.J."/>
            <person name="Salamov A."/>
            <person name="Bork P."/>
            <person name="Lim W.A."/>
            <person name="Manning G."/>
            <person name="Miller W.T."/>
            <person name="McGinnis W."/>
            <person name="Shapiro H."/>
            <person name="Tjian R."/>
            <person name="Grigoriev I.V."/>
            <person name="Rokhsar D."/>
        </authorList>
    </citation>
    <scope>NUCLEOTIDE SEQUENCE [LARGE SCALE GENOMIC DNA]</scope>
    <source>
        <strain evidence="6">MX1 / ATCC 50154</strain>
    </source>
</reference>
<dbReference type="Pfam" id="PF00564">
    <property type="entry name" value="PB1"/>
    <property type="match status" value="1"/>
</dbReference>
<dbReference type="eggNOG" id="ENOG502T275">
    <property type="taxonomic scope" value="Eukaryota"/>
</dbReference>
<keyword evidence="2" id="KW-0968">Cytoplasmic vesicle</keyword>
<feature type="region of interest" description="Disordered" evidence="3">
    <location>
        <begin position="667"/>
        <end position="729"/>
    </location>
</feature>
<dbReference type="PANTHER" id="PTHR20930:SF0">
    <property type="entry name" value="PROTEIN ILRUN"/>
    <property type="match status" value="1"/>
</dbReference>
<dbReference type="SUPFAM" id="SSF46934">
    <property type="entry name" value="UBA-like"/>
    <property type="match status" value="1"/>
</dbReference>
<feature type="region of interest" description="Disordered" evidence="3">
    <location>
        <begin position="159"/>
        <end position="187"/>
    </location>
</feature>
<dbReference type="CDD" id="cd14947">
    <property type="entry name" value="NBR1_like"/>
    <property type="match status" value="2"/>
</dbReference>
<keyword evidence="6" id="KW-1185">Reference proteome</keyword>
<dbReference type="InterPro" id="IPR015940">
    <property type="entry name" value="UBA"/>
</dbReference>
<dbReference type="GO" id="GO:0031410">
    <property type="term" value="C:cytoplasmic vesicle"/>
    <property type="evidence" value="ECO:0007669"/>
    <property type="project" value="UniProtKB-KW"/>
</dbReference>
<dbReference type="InterPro" id="IPR009060">
    <property type="entry name" value="UBA-like_sf"/>
</dbReference>
<sequence>MAHQTTGDESVVVKFRWQDSVRRLHFERLPDIQELVAQLEAVTKASADQITYVDSDGDRVTIDTTIELREARRELGQKLVLDVTFAPAPAKRSTMQLTEDDLRAAIAGVLSPTFMADLQNQVLHAVWSRVQQSPESSDVSATPAAALANQASDMAAVSANDAPNDLPASDNDNEPSDDGNSNSDDFEHINLADADMDSPALAEALVDAVPADAVIAEAGSVQTTTVAEDDKITTDTMANDSNPSTAPVTAPMTASTEPAAPTEPEMVAAVEPDAAEPDATASATAETDATADGSETSSRSQLAGQFVADVNMEDGSTLIVGQEYVKRWRVRNSGNVAWDPTLVLCRHIEGDFIPAPKVPACAPGEEVNIILPLHPSKPGRIWAKFAFVVASDQAPMGLQFWVDLTVEPCKLAAEVIKDLPMQPERTGPNSVVTKFWRLRNSGNTRWPEGTTLFNGELQQSGCTRVVPLAAPGEEVMASLTLPTPKIKGNFRSTWSLSLPDGTLLLKNLVVLVKIRLDAPVQVAPPTAASQTVTETSSQSTTAAAAVAAGPVAAAAEPYHVPSMESSLVAGAVGTGTPMLLQRDQVDEFENVADADDIISLVDTSCDPVEGMGESMLDEDMHHLSVHEMRPYNDDDLISIASDFTMATTAVGDARDLSEVNLMLQADSGEQQANTQPQHADTPLANAPTKAMDESGDEPLAASIEPSAPTSAEPGALPETESAEESPRPAACYVAPSAPAAYGQKPQGPYADAPAYPITGATPYAPYAAAVTASSNATNASASAPVQQPYFHTLSSGATAAPVQQPYYSPSATGYSGPVPPMTTPTASHMESDAAMARALQFQEEEDARTEAKRRAEVARRAAAQAPPAPAPAPAPVPAPMAQTTPDFLTSEQEDKLNRLINMGFFNRKRSLDALTRAEFNIEQAIDLLVSEDEHDGSWAGRRNF</sequence>
<feature type="compositionally biased region" description="Pro residues" evidence="3">
    <location>
        <begin position="866"/>
        <end position="878"/>
    </location>
</feature>
<dbReference type="GeneID" id="5887997"/>
<dbReference type="Gene3D" id="1.10.8.10">
    <property type="entry name" value="DNA helicase RuvA subunit, C-terminal domain"/>
    <property type="match status" value="1"/>
</dbReference>
<dbReference type="CDD" id="cd05992">
    <property type="entry name" value="PB1"/>
    <property type="match status" value="1"/>
</dbReference>
<dbReference type="Proteomes" id="UP000001357">
    <property type="component" value="Unassembled WGS sequence"/>
</dbReference>
<evidence type="ECO:0000313" key="6">
    <source>
        <dbReference type="Proteomes" id="UP000001357"/>
    </source>
</evidence>
<dbReference type="InParanoid" id="A9UPL7"/>
<evidence type="ECO:0000259" key="4">
    <source>
        <dbReference type="PROSITE" id="PS50030"/>
    </source>
</evidence>
<proteinExistence type="predicted"/>
<dbReference type="KEGG" id="mbr:MONBRDRAFT_35516"/>
<dbReference type="PANTHER" id="PTHR20930">
    <property type="entry name" value="OVARIAN CARCINOMA ANTIGEN CA125-RELATED"/>
    <property type="match status" value="1"/>
</dbReference>
<accession>A9UPL7</accession>